<accession>A0A3B0SIH3</accession>
<evidence type="ECO:0000313" key="1">
    <source>
        <dbReference type="EMBL" id="VAW04180.1"/>
    </source>
</evidence>
<gene>
    <name evidence="1" type="ORF">MNBD_ACTINO01-1622</name>
</gene>
<reference evidence="1" key="1">
    <citation type="submission" date="2018-06" db="EMBL/GenBank/DDBJ databases">
        <authorList>
            <person name="Zhirakovskaya E."/>
        </authorList>
    </citation>
    <scope>NUCLEOTIDE SEQUENCE</scope>
</reference>
<proteinExistence type="predicted"/>
<name>A0A3B0SIH3_9ZZZZ</name>
<organism evidence="1">
    <name type="scientific">hydrothermal vent metagenome</name>
    <dbReference type="NCBI Taxonomy" id="652676"/>
    <lineage>
        <taxon>unclassified sequences</taxon>
        <taxon>metagenomes</taxon>
        <taxon>ecological metagenomes</taxon>
    </lineage>
</organism>
<protein>
    <submittedName>
        <fullName evidence="1">Uncharacterized protein</fullName>
    </submittedName>
</protein>
<dbReference type="AlphaFoldDB" id="A0A3B0SIH3"/>
<sequence>MPEDRTDTISLSVRATVGTDVAQYAVGEPPPKLFGYRHTWPFDDPESEILDLTPSQHSKLVRAAFTELLPADLSADERHDAWHRFLVEHPTIWPACHGGLADRVEEAQFFTGWFPQEPRSRLHED</sequence>
<dbReference type="EMBL" id="UOEI01000387">
    <property type="protein sequence ID" value="VAW04180.1"/>
    <property type="molecule type" value="Genomic_DNA"/>
</dbReference>